<dbReference type="Pfam" id="PF04136">
    <property type="entry name" value="COG3_N"/>
    <property type="match status" value="1"/>
</dbReference>
<evidence type="ECO:0000256" key="2">
    <source>
        <dbReference type="ARBA" id="ARBA00009936"/>
    </source>
</evidence>
<dbReference type="PANTHER" id="PTHR13302:SF8">
    <property type="entry name" value="CONSERVED OLIGOMERIC GOLGI COMPLEX SUBUNIT 3"/>
    <property type="match status" value="1"/>
</dbReference>
<keyword evidence="7" id="KW-0472">Membrane</keyword>
<feature type="domain" description="Conserved oligomeric Golgi complex subunit 3 N-terminal" evidence="10">
    <location>
        <begin position="135"/>
        <end position="279"/>
    </location>
</feature>
<comment type="subcellular location">
    <subcellularLocation>
        <location evidence="1">Golgi apparatus membrane</location>
        <topology evidence="1">Peripheral membrane protein</topology>
    </subcellularLocation>
</comment>
<dbReference type="EMBL" id="CALLCH030000021">
    <property type="protein sequence ID" value="CAI4220022.1"/>
    <property type="molecule type" value="Genomic_DNA"/>
</dbReference>
<comment type="caution">
    <text evidence="12">The sequence shown here is derived from an EMBL/GenBank/DDBJ whole genome shotgun (WGS) entry which is preliminary data.</text>
</comment>
<evidence type="ECO:0000256" key="1">
    <source>
        <dbReference type="ARBA" id="ARBA00004395"/>
    </source>
</evidence>
<comment type="similarity">
    <text evidence="2">Belongs to the COG3 family.</text>
</comment>
<keyword evidence="13" id="KW-1185">Reference proteome</keyword>
<dbReference type="OrthoDB" id="296793at2759"/>
<dbReference type="InterPro" id="IPR048685">
    <property type="entry name" value="COG3_C"/>
</dbReference>
<gene>
    <name evidence="12" type="ORF">PPNO1_LOCUS9563</name>
</gene>
<dbReference type="GO" id="GO:0006886">
    <property type="term" value="P:intracellular protein transport"/>
    <property type="evidence" value="ECO:0007669"/>
    <property type="project" value="InterPro"/>
</dbReference>
<dbReference type="InterPro" id="IPR048320">
    <property type="entry name" value="COG3_N"/>
</dbReference>
<dbReference type="GO" id="GO:0006914">
    <property type="term" value="P:autophagy"/>
    <property type="evidence" value="ECO:0007669"/>
    <property type="project" value="TreeGrafter"/>
</dbReference>
<dbReference type="GO" id="GO:0007030">
    <property type="term" value="P:Golgi organization"/>
    <property type="evidence" value="ECO:0007669"/>
    <property type="project" value="TreeGrafter"/>
</dbReference>
<evidence type="ECO:0000256" key="6">
    <source>
        <dbReference type="ARBA" id="ARBA00023034"/>
    </source>
</evidence>
<dbReference type="GO" id="GO:0005801">
    <property type="term" value="C:cis-Golgi network"/>
    <property type="evidence" value="ECO:0007669"/>
    <property type="project" value="InterPro"/>
</dbReference>
<keyword evidence="5" id="KW-0653">Protein transport</keyword>
<evidence type="ECO:0000256" key="8">
    <source>
        <dbReference type="ARBA" id="ARBA00031339"/>
    </source>
</evidence>
<dbReference type="GO" id="GO:0000139">
    <property type="term" value="C:Golgi membrane"/>
    <property type="evidence" value="ECO:0007669"/>
    <property type="project" value="UniProtKB-SubCell"/>
</dbReference>
<evidence type="ECO:0000256" key="5">
    <source>
        <dbReference type="ARBA" id="ARBA00022927"/>
    </source>
</evidence>
<feature type="domain" description="Conserved oligomeric Golgi complex subunit 3 C-terminal" evidence="11">
    <location>
        <begin position="299"/>
        <end position="590"/>
    </location>
</feature>
<dbReference type="Proteomes" id="UP000838763">
    <property type="component" value="Unassembled WGS sequence"/>
</dbReference>
<protein>
    <recommendedName>
        <fullName evidence="3">Conserved oligomeric Golgi complex subunit 3</fullName>
    </recommendedName>
    <alternativeName>
        <fullName evidence="8">Component of oligomeric Golgi complex 3</fullName>
    </alternativeName>
</protein>
<proteinExistence type="inferred from homology"/>
<dbReference type="Pfam" id="PF20671">
    <property type="entry name" value="COG3_C"/>
    <property type="match status" value="1"/>
</dbReference>
<evidence type="ECO:0000313" key="12">
    <source>
        <dbReference type="EMBL" id="CAI4220022.1"/>
    </source>
</evidence>
<evidence type="ECO:0000259" key="10">
    <source>
        <dbReference type="Pfam" id="PF04136"/>
    </source>
</evidence>
<evidence type="ECO:0000256" key="7">
    <source>
        <dbReference type="ARBA" id="ARBA00023136"/>
    </source>
</evidence>
<name>A0A9P1HCE2_9PEZI</name>
<feature type="region of interest" description="Disordered" evidence="9">
    <location>
        <begin position="1"/>
        <end position="60"/>
    </location>
</feature>
<evidence type="ECO:0000313" key="13">
    <source>
        <dbReference type="Proteomes" id="UP000838763"/>
    </source>
</evidence>
<keyword evidence="6" id="KW-0333">Golgi apparatus</keyword>
<sequence length="738" mass="82329">MVQLCPRPHEQKPAASNSAQGHKRKESLLQQPNGTDAAIRQPPTLTQILEKDDGPPEPSVARRACSFSDLRHLSGAHDPVVRLARRTALRKPEQRNWDALDLPKSAQRDELAILPILDTSTAQLLQESRRDYSLYRDQLTLAENHLDSLIQDANKSLALLTTLSTSFESVEAQTTSFQARCDDLLKDQSRLETLASDVGTSLYYYAYLDNVSRRLNAPGASRLAEHEDLAEVLDHLESCIEFMTEHPNYRDAESYLARYEALLTKALHLLEVGFSKHLESVSQDIARQLGSTQSESTIYALVYGRFEEMVLDSYSLIPNVRKVISKVYEEDGRPKTGTASEIYLNTAKNIFHSYLTTRDRDLRLSAQREVEAFEKEAKTPSIETACRTYTKQCLEGAYNEDNLLNAIFAIDPLPSTSSESAFHALRSGQRWLITPANLKPLATSVQAAFQTTELRILCNYYTASLLSDYLWAFVDSRFEAETTASIAKAEVPATTENAHQVLKVAIELLAMFDQCMPKERCQQNSPVVFKIVRETINVLQRVEAKIKGGKSGLDADLFMIKNLLVLKNELVSLEIGDIRSETAPLQHFSRVWETVSPGNWLGFFGNIVGAGSLWSRGAPVVTAKTLTVEDMSEQLDELLRQSIYAFARQWAAQLNAASSRAAGARPIGKVQQDLDQKLQGVFSDQPEVSEKLREAIDINAQALNDAEAEKKGARSRAAFNIKRLIAWLGASSARNVAY</sequence>
<evidence type="ECO:0000256" key="3">
    <source>
        <dbReference type="ARBA" id="ARBA00020976"/>
    </source>
</evidence>
<organism evidence="12 13">
    <name type="scientific">Parascedosporium putredinis</name>
    <dbReference type="NCBI Taxonomy" id="1442378"/>
    <lineage>
        <taxon>Eukaryota</taxon>
        <taxon>Fungi</taxon>
        <taxon>Dikarya</taxon>
        <taxon>Ascomycota</taxon>
        <taxon>Pezizomycotina</taxon>
        <taxon>Sordariomycetes</taxon>
        <taxon>Hypocreomycetidae</taxon>
        <taxon>Microascales</taxon>
        <taxon>Microascaceae</taxon>
        <taxon>Parascedosporium</taxon>
    </lineage>
</organism>
<dbReference type="AlphaFoldDB" id="A0A9P1HCE2"/>
<dbReference type="GO" id="GO:0017119">
    <property type="term" value="C:Golgi transport complex"/>
    <property type="evidence" value="ECO:0007669"/>
    <property type="project" value="TreeGrafter"/>
</dbReference>
<dbReference type="PANTHER" id="PTHR13302">
    <property type="entry name" value="CONSERVED OLIGOMERIC GOLGI COMPLEX COMPONENT 3"/>
    <property type="match status" value="1"/>
</dbReference>
<evidence type="ECO:0000259" key="11">
    <source>
        <dbReference type="Pfam" id="PF20671"/>
    </source>
</evidence>
<dbReference type="InterPro" id="IPR007265">
    <property type="entry name" value="COG_su3"/>
</dbReference>
<dbReference type="GO" id="GO:0006891">
    <property type="term" value="P:intra-Golgi vesicle-mediated transport"/>
    <property type="evidence" value="ECO:0007669"/>
    <property type="project" value="TreeGrafter"/>
</dbReference>
<keyword evidence="4" id="KW-0813">Transport</keyword>
<accession>A0A9P1HCE2</accession>
<evidence type="ECO:0000256" key="4">
    <source>
        <dbReference type="ARBA" id="ARBA00022448"/>
    </source>
</evidence>
<reference evidence="12" key="1">
    <citation type="submission" date="2022-11" db="EMBL/GenBank/DDBJ databases">
        <authorList>
            <person name="Scott C."/>
            <person name="Bruce N."/>
        </authorList>
    </citation>
    <scope>NUCLEOTIDE SEQUENCE</scope>
</reference>
<evidence type="ECO:0000256" key="9">
    <source>
        <dbReference type="SAM" id="MobiDB-lite"/>
    </source>
</evidence>